<evidence type="ECO:0000313" key="2">
    <source>
        <dbReference type="Proteomes" id="UP000177506"/>
    </source>
</evidence>
<proteinExistence type="predicted"/>
<evidence type="ECO:0000313" key="1">
    <source>
        <dbReference type="EMBL" id="OGX91910.1"/>
    </source>
</evidence>
<sequence>MAIVLSPFVAGAVVVAVESVVAASVVAVVLEQPTLPNARAEATNTLAKVRSEEFAEVILM</sequence>
<name>A0A1G1TM09_9BACT</name>
<dbReference type="EMBL" id="MDZA01000023">
    <property type="protein sequence ID" value="OGX91910.1"/>
    <property type="molecule type" value="Genomic_DNA"/>
</dbReference>
<organism evidence="1 2">
    <name type="scientific">Hymenobacter coccineus</name>
    <dbReference type="NCBI Taxonomy" id="1908235"/>
    <lineage>
        <taxon>Bacteria</taxon>
        <taxon>Pseudomonadati</taxon>
        <taxon>Bacteroidota</taxon>
        <taxon>Cytophagia</taxon>
        <taxon>Cytophagales</taxon>
        <taxon>Hymenobacteraceae</taxon>
        <taxon>Hymenobacter</taxon>
    </lineage>
</organism>
<gene>
    <name evidence="1" type="ORF">BEN49_17880</name>
</gene>
<dbReference type="AlphaFoldDB" id="A0A1G1TM09"/>
<dbReference type="Proteomes" id="UP000177506">
    <property type="component" value="Unassembled WGS sequence"/>
</dbReference>
<accession>A0A1G1TM09</accession>
<reference evidence="1 2" key="1">
    <citation type="submission" date="2016-08" db="EMBL/GenBank/DDBJ databases">
        <title>Hymenobacter coccineus sp. nov., Hymenobacter lapidarius sp. nov. and Hymenobacter glacialis sp. nov., isolated from Antarctic soil.</title>
        <authorList>
            <person name="Sedlacek I."/>
            <person name="Kralova S."/>
            <person name="Kyrova K."/>
            <person name="Maslanova I."/>
            <person name="Stankova E."/>
            <person name="Vrbovska V."/>
            <person name="Nemec M."/>
            <person name="Bartak M."/>
            <person name="Svec P."/>
            <person name="Busse H.-J."/>
            <person name="Pantucek R."/>
        </authorList>
    </citation>
    <scope>NUCLEOTIDE SEQUENCE [LARGE SCALE GENOMIC DNA]</scope>
    <source>
        <strain evidence="1 2">CCM 8649</strain>
    </source>
</reference>
<keyword evidence="2" id="KW-1185">Reference proteome</keyword>
<protein>
    <submittedName>
        <fullName evidence="1">Uncharacterized protein</fullName>
    </submittedName>
</protein>
<comment type="caution">
    <text evidence="1">The sequence shown here is derived from an EMBL/GenBank/DDBJ whole genome shotgun (WGS) entry which is preliminary data.</text>
</comment>